<reference evidence="1" key="1">
    <citation type="journal article" date="2021" name="Proc. Natl. Acad. Sci. U.S.A.">
        <title>A Catalog of Tens of Thousands of Viruses from Human Metagenomes Reveals Hidden Associations with Chronic Diseases.</title>
        <authorList>
            <person name="Tisza M.J."/>
            <person name="Buck C.B."/>
        </authorList>
    </citation>
    <scope>NUCLEOTIDE SEQUENCE</scope>
    <source>
        <strain evidence="1">CtMxM32</strain>
    </source>
</reference>
<evidence type="ECO:0000313" key="1">
    <source>
        <dbReference type="EMBL" id="DAD68267.1"/>
    </source>
</evidence>
<dbReference type="EMBL" id="BK014698">
    <property type="protein sequence ID" value="DAD68267.1"/>
    <property type="molecule type" value="Genomic_DNA"/>
</dbReference>
<sequence length="424" mass="45542">MAFDDTHKACIIAVLATVEAGNDYGIISAPDTLSLGIGQWTQGRAYDLLKRFPGGTSFGGTVDGWLAEGRDSWTIGARQYAYLNGSDRAALSGALDSETGHKIQNSQMLDDLNNDYIPRCQELGLDTENETEAAMLLIVVMHRWGNYAKILKRLVNACPHPASLDDMAAAIKYEGEWYAVGQRYEVAYDMISRLETNGITLNPGDSQDHSGNAAADKAADAKKIKSVEDMGDGTLRVKCNDGSFARCYSVGTGYWKASAKGQDKASESAQNNGAAPGGPVGEGIKAMTKLAWDSIGKFEYHQWYNARLHPDQTGVTDCSGFCWWLYMTCCNIDIGPGGTAEIYGSSTGWVVASGSGSFDAADQVREGDLVVCRWYSGGGHIEYCTGGAGGWESIGARGPDGHPEPNSGSLSMFAGCSWELRRYV</sequence>
<protein>
    <submittedName>
        <fullName evidence="1">Uncharacterized protein</fullName>
    </submittedName>
</protein>
<accession>A0A8S5LEJ8</accession>
<proteinExistence type="predicted"/>
<dbReference type="Gene3D" id="3.90.1720.10">
    <property type="entry name" value="endopeptidase domain like (from Nostoc punctiforme)"/>
    <property type="match status" value="1"/>
</dbReference>
<name>A0A8S5LEJ8_9CAUD</name>
<organism evidence="1">
    <name type="scientific">Podoviridae sp. ctMxM32</name>
    <dbReference type="NCBI Taxonomy" id="2823557"/>
    <lineage>
        <taxon>Viruses</taxon>
        <taxon>Duplodnaviria</taxon>
        <taxon>Heunggongvirae</taxon>
        <taxon>Uroviricota</taxon>
        <taxon>Caudoviricetes</taxon>
    </lineage>
</organism>